<sequence length="705" mass="79817">MAQSSPVSDTQTLLQSMLQRLKLQTQTERTHNQEQALSSNVKLNGGSGEGSAVYQFGDSIDSKQQRTSPSNWRHVGSPWSLQTSREPHSPGTSPTSPEPVSWSMNDDDLPKWERKQLKFTLRKVSDDSRSMSSTNTLEQTTLNSPSSSVPPPTPPTPGRRASQERNGLSGVWNGGVGDSRRDSINAEDKMTQTPMTRTSKRKWGNSGQKRWTQKVKERWQERHKKERGAKQKEEPKEVPNSNHCPNTPTSPNTSNENALSTNTAAALIDEERIDQHQPINNGPDKAPPSPLDHMSEPIFSFDSFNLVEEIFTSQEWAKFFPSSTSSQLEPTCIKQDKATDSQSNISQSHQAEQNTGSMWDFKWPHASDLRTDSSQISSDSLQQDMDTSDHTSDHTMDQTQTPDFILPFSQTFQFLKDQSELFDWSLDQSHSMDLGLSQSENDKQQKYQPQLLDMHQNCQPKTTETSIQESPSNQHTLNQSQLPKPNQTQAETVQHEDVIPLLDLSYLQPKDSGSHGTLSRKRGHCTLNGSSENGEVERGRNNSIIPLYSLQPESSISSPQRSVSKDSESTASTETVVKKRRLEDTRRVHFAEEVTYLPHLVLNEDEGEDEEENYDYDNYNEDEDYDDDDDEDDDDDDDDYDIDNGNDDNDTHGKVEANYHEEPQSRPSFPNWIVALRTKTKRKSKFKFPQMLSTPTKLKSSKSFI</sequence>
<dbReference type="Ensembl" id="ENSAMXT00000056907.1">
    <property type="protein sequence ID" value="ENSAMXP00000045265.1"/>
    <property type="gene ID" value="ENSAMXG00000043192.1"/>
</dbReference>
<feature type="region of interest" description="Disordered" evidence="1">
    <location>
        <begin position="335"/>
        <end position="400"/>
    </location>
</feature>
<dbReference type="InParanoid" id="A0A3B1JTU3"/>
<feature type="compositionally biased region" description="Basic and acidic residues" evidence="1">
    <location>
        <begin position="362"/>
        <end position="371"/>
    </location>
</feature>
<feature type="compositionally biased region" description="Basic and acidic residues" evidence="1">
    <location>
        <begin position="228"/>
        <end position="237"/>
    </location>
</feature>
<feature type="compositionally biased region" description="Polar residues" evidence="1">
    <location>
        <begin position="79"/>
        <end position="95"/>
    </location>
</feature>
<evidence type="ECO:0000256" key="1">
    <source>
        <dbReference type="SAM" id="MobiDB-lite"/>
    </source>
</evidence>
<protein>
    <submittedName>
        <fullName evidence="2">Zgc:113229</fullName>
    </submittedName>
</protein>
<feature type="compositionally biased region" description="Basic and acidic residues" evidence="1">
    <location>
        <begin position="387"/>
        <end position="396"/>
    </location>
</feature>
<feature type="compositionally biased region" description="Low complexity" evidence="1">
    <location>
        <begin position="239"/>
        <end position="257"/>
    </location>
</feature>
<feature type="compositionally biased region" description="Polar residues" evidence="1">
    <location>
        <begin position="23"/>
        <end position="42"/>
    </location>
</feature>
<reference evidence="2" key="4">
    <citation type="submission" date="2025-09" db="UniProtKB">
        <authorList>
            <consortium name="Ensembl"/>
        </authorList>
    </citation>
    <scope>IDENTIFICATION</scope>
</reference>
<feature type="compositionally biased region" description="Polar residues" evidence="1">
    <location>
        <begin position="551"/>
        <end position="562"/>
    </location>
</feature>
<dbReference type="Bgee" id="ENSAMXG00000043192">
    <property type="expression patterns" value="Expressed in bone element and 6 other cell types or tissues"/>
</dbReference>
<keyword evidence="3" id="KW-1185">Reference proteome</keyword>
<dbReference type="Proteomes" id="UP000018467">
    <property type="component" value="Unassembled WGS sequence"/>
</dbReference>
<name>A0A3B1JTU3_ASTMX</name>
<feature type="compositionally biased region" description="Pro residues" evidence="1">
    <location>
        <begin position="148"/>
        <end position="157"/>
    </location>
</feature>
<reference evidence="3" key="1">
    <citation type="submission" date="2013-03" db="EMBL/GenBank/DDBJ databases">
        <authorList>
            <person name="Jeffery W."/>
            <person name="Warren W."/>
            <person name="Wilson R.K."/>
        </authorList>
    </citation>
    <scope>NUCLEOTIDE SEQUENCE</scope>
    <source>
        <strain evidence="3">female</strain>
    </source>
</reference>
<evidence type="ECO:0000313" key="3">
    <source>
        <dbReference type="Proteomes" id="UP000018467"/>
    </source>
</evidence>
<feature type="compositionally biased region" description="Polar residues" evidence="1">
    <location>
        <begin position="340"/>
        <end position="357"/>
    </location>
</feature>
<reference evidence="2" key="3">
    <citation type="submission" date="2025-08" db="UniProtKB">
        <authorList>
            <consortium name="Ensembl"/>
        </authorList>
    </citation>
    <scope>IDENTIFICATION</scope>
</reference>
<feature type="compositionally biased region" description="Polar residues" evidence="1">
    <location>
        <begin position="130"/>
        <end position="139"/>
    </location>
</feature>
<organism evidence="2 3">
    <name type="scientific">Astyanax mexicanus</name>
    <name type="common">Blind cave fish</name>
    <name type="synonym">Astyanax fasciatus mexicanus</name>
    <dbReference type="NCBI Taxonomy" id="7994"/>
    <lineage>
        <taxon>Eukaryota</taxon>
        <taxon>Metazoa</taxon>
        <taxon>Chordata</taxon>
        <taxon>Craniata</taxon>
        <taxon>Vertebrata</taxon>
        <taxon>Euteleostomi</taxon>
        <taxon>Actinopterygii</taxon>
        <taxon>Neopterygii</taxon>
        <taxon>Teleostei</taxon>
        <taxon>Ostariophysi</taxon>
        <taxon>Characiformes</taxon>
        <taxon>Characoidei</taxon>
        <taxon>Acestrorhamphidae</taxon>
        <taxon>Acestrorhamphinae</taxon>
        <taxon>Astyanax</taxon>
    </lineage>
</organism>
<evidence type="ECO:0000313" key="2">
    <source>
        <dbReference type="Ensembl" id="ENSAMXP00000045265.1"/>
    </source>
</evidence>
<feature type="compositionally biased region" description="Low complexity" evidence="1">
    <location>
        <begin position="372"/>
        <end position="385"/>
    </location>
</feature>
<dbReference type="GeneTree" id="ENSGT00740000117203"/>
<feature type="region of interest" description="Disordered" evidence="1">
    <location>
        <begin position="23"/>
        <end position="258"/>
    </location>
</feature>
<proteinExistence type="predicted"/>
<feature type="compositionally biased region" description="Basic and acidic residues" evidence="1">
    <location>
        <begin position="649"/>
        <end position="664"/>
    </location>
</feature>
<feature type="region of interest" description="Disordered" evidence="1">
    <location>
        <begin position="599"/>
        <end position="671"/>
    </location>
</feature>
<accession>A0A3B1JTU3</accession>
<feature type="region of interest" description="Disordered" evidence="1">
    <location>
        <begin position="510"/>
        <end position="577"/>
    </location>
</feature>
<feature type="compositionally biased region" description="Acidic residues" evidence="1">
    <location>
        <begin position="603"/>
        <end position="648"/>
    </location>
</feature>
<feature type="region of interest" description="Disordered" evidence="1">
    <location>
        <begin position="458"/>
        <end position="492"/>
    </location>
</feature>
<feature type="compositionally biased region" description="Basic and acidic residues" evidence="1">
    <location>
        <begin position="178"/>
        <end position="190"/>
    </location>
</feature>
<reference evidence="3" key="2">
    <citation type="journal article" date="2014" name="Nat. Commun.">
        <title>The cavefish genome reveals candidate genes for eye loss.</title>
        <authorList>
            <person name="McGaugh S.E."/>
            <person name="Gross J.B."/>
            <person name="Aken B."/>
            <person name="Blin M."/>
            <person name="Borowsky R."/>
            <person name="Chalopin D."/>
            <person name="Hinaux H."/>
            <person name="Jeffery W.R."/>
            <person name="Keene A."/>
            <person name="Ma L."/>
            <person name="Minx P."/>
            <person name="Murphy D."/>
            <person name="O'Quin K.E."/>
            <person name="Retaux S."/>
            <person name="Rohner N."/>
            <person name="Searle S.M."/>
            <person name="Stahl B.A."/>
            <person name="Tabin C."/>
            <person name="Volff J.N."/>
            <person name="Yoshizawa M."/>
            <person name="Warren W.C."/>
        </authorList>
    </citation>
    <scope>NUCLEOTIDE SEQUENCE [LARGE SCALE GENOMIC DNA]</scope>
    <source>
        <strain evidence="3">female</strain>
    </source>
</reference>
<dbReference type="AlphaFoldDB" id="A0A3B1JTU3"/>